<dbReference type="GO" id="GO:0003677">
    <property type="term" value="F:DNA binding"/>
    <property type="evidence" value="ECO:0007669"/>
    <property type="project" value="InterPro"/>
</dbReference>
<dbReference type="SUPFAM" id="SSF52980">
    <property type="entry name" value="Restriction endonuclease-like"/>
    <property type="match status" value="1"/>
</dbReference>
<proteinExistence type="predicted"/>
<dbReference type="InterPro" id="IPR033309">
    <property type="entry name" value="Mus81"/>
</dbReference>
<dbReference type="GO" id="GO:0000712">
    <property type="term" value="P:resolution of meiotic recombination intermediates"/>
    <property type="evidence" value="ECO:0007669"/>
    <property type="project" value="TreeGrafter"/>
</dbReference>
<organism evidence="3">
    <name type="scientific">viral metagenome</name>
    <dbReference type="NCBI Taxonomy" id="1070528"/>
    <lineage>
        <taxon>unclassified sequences</taxon>
        <taxon>metagenomes</taxon>
        <taxon>organismal metagenomes</taxon>
    </lineage>
</organism>
<evidence type="ECO:0000313" key="3">
    <source>
        <dbReference type="EMBL" id="QHS89222.1"/>
    </source>
</evidence>
<accession>A0A6C0BB12</accession>
<dbReference type="InterPro" id="IPR006166">
    <property type="entry name" value="ERCC4_domain"/>
</dbReference>
<dbReference type="GO" id="GO:0048257">
    <property type="term" value="F:3'-flap endonuclease activity"/>
    <property type="evidence" value="ECO:0007669"/>
    <property type="project" value="TreeGrafter"/>
</dbReference>
<dbReference type="GO" id="GO:0008821">
    <property type="term" value="F:crossover junction DNA endonuclease activity"/>
    <property type="evidence" value="ECO:0007669"/>
    <property type="project" value="InterPro"/>
</dbReference>
<feature type="domain" description="ERCC4" evidence="2">
    <location>
        <begin position="1"/>
        <end position="86"/>
    </location>
</feature>
<dbReference type="GO" id="GO:0005634">
    <property type="term" value="C:nucleus"/>
    <property type="evidence" value="ECO:0007669"/>
    <property type="project" value="TreeGrafter"/>
</dbReference>
<protein>
    <recommendedName>
        <fullName evidence="2">ERCC4 domain-containing protein</fullName>
    </recommendedName>
</protein>
<dbReference type="PANTHER" id="PTHR13451:SF0">
    <property type="entry name" value="CROSSOVER JUNCTION ENDONUCLEASE MUS81"/>
    <property type="match status" value="1"/>
</dbReference>
<dbReference type="Gene3D" id="3.40.50.10130">
    <property type="match status" value="1"/>
</dbReference>
<keyword evidence="1" id="KW-0378">Hydrolase</keyword>
<name>A0A6C0BB12_9ZZZZ</name>
<dbReference type="GO" id="GO:0000727">
    <property type="term" value="P:double-strand break repair via break-induced replication"/>
    <property type="evidence" value="ECO:0007669"/>
    <property type="project" value="TreeGrafter"/>
</dbReference>
<dbReference type="GO" id="GO:0048476">
    <property type="term" value="C:Holliday junction resolvase complex"/>
    <property type="evidence" value="ECO:0007669"/>
    <property type="project" value="TreeGrafter"/>
</dbReference>
<dbReference type="SMART" id="SM00891">
    <property type="entry name" value="ERCC4"/>
    <property type="match status" value="1"/>
</dbReference>
<sequence length="229" mass="25066">MALLDNRERELISRLGWPAKPLPVGDVWIGLSGETLAVGGIVAERKSVADLEASIMDGRYREQRTRLLSHCQANGLRPLYIIEGDLDRMNGRLQKQALRKHLTRLTLRYGVSVLQTDGLDDTAKLCKELADQLHEDPKVFMTEEAAKVKYTDTISIHRKGNTDDPAVFASAVLQQCSGISAAGAGAILATYPNLTAVWGATEQQLAAVLNGKRKIGAVIANRLWSLLHT</sequence>
<evidence type="ECO:0000259" key="2">
    <source>
        <dbReference type="SMART" id="SM00891"/>
    </source>
</evidence>
<evidence type="ECO:0000256" key="1">
    <source>
        <dbReference type="ARBA" id="ARBA00022801"/>
    </source>
</evidence>
<dbReference type="Pfam" id="PF02732">
    <property type="entry name" value="ERCC4"/>
    <property type="match status" value="1"/>
</dbReference>
<dbReference type="AlphaFoldDB" id="A0A6C0BB12"/>
<dbReference type="EMBL" id="MN739107">
    <property type="protein sequence ID" value="QHS89222.1"/>
    <property type="molecule type" value="Genomic_DNA"/>
</dbReference>
<dbReference type="GO" id="GO:0031573">
    <property type="term" value="P:mitotic intra-S DNA damage checkpoint signaling"/>
    <property type="evidence" value="ECO:0007669"/>
    <property type="project" value="TreeGrafter"/>
</dbReference>
<dbReference type="InterPro" id="IPR011335">
    <property type="entry name" value="Restrct_endonuc-II-like"/>
</dbReference>
<reference evidence="3" key="1">
    <citation type="journal article" date="2020" name="Nature">
        <title>Giant virus diversity and host interactions through global metagenomics.</title>
        <authorList>
            <person name="Schulz F."/>
            <person name="Roux S."/>
            <person name="Paez-Espino D."/>
            <person name="Jungbluth S."/>
            <person name="Walsh D.A."/>
            <person name="Denef V.J."/>
            <person name="McMahon K.D."/>
            <person name="Konstantinidis K.T."/>
            <person name="Eloe-Fadrosh E.A."/>
            <person name="Kyrpides N.C."/>
            <person name="Woyke T."/>
        </authorList>
    </citation>
    <scope>NUCLEOTIDE SEQUENCE</scope>
    <source>
        <strain evidence="3">GVMAG-M-3300010158-60</strain>
    </source>
</reference>
<dbReference type="GO" id="GO:0006308">
    <property type="term" value="P:DNA catabolic process"/>
    <property type="evidence" value="ECO:0007669"/>
    <property type="project" value="InterPro"/>
</dbReference>
<dbReference type="PANTHER" id="PTHR13451">
    <property type="entry name" value="CLASS II CROSSOVER JUNCTION ENDONUCLEASE MUS81"/>
    <property type="match status" value="1"/>
</dbReference>